<dbReference type="PANTHER" id="PTHR23167:SF54">
    <property type="entry name" value="[F-ACTIN]-MONOOXYGENASE MICAL"/>
    <property type="match status" value="1"/>
</dbReference>
<evidence type="ECO:0000256" key="1">
    <source>
        <dbReference type="SAM" id="MobiDB-lite"/>
    </source>
</evidence>
<keyword evidence="4" id="KW-1185">Reference proteome</keyword>
<feature type="compositionally biased region" description="Low complexity" evidence="1">
    <location>
        <begin position="297"/>
        <end position="313"/>
    </location>
</feature>
<feature type="region of interest" description="Disordered" evidence="1">
    <location>
        <begin position="382"/>
        <end position="464"/>
    </location>
</feature>
<organism evidence="3 4">
    <name type="scientific">Amphibalanus amphitrite</name>
    <name type="common">Striped barnacle</name>
    <name type="synonym">Balanus amphitrite</name>
    <dbReference type="NCBI Taxonomy" id="1232801"/>
    <lineage>
        <taxon>Eukaryota</taxon>
        <taxon>Metazoa</taxon>
        <taxon>Ecdysozoa</taxon>
        <taxon>Arthropoda</taxon>
        <taxon>Crustacea</taxon>
        <taxon>Multicrustacea</taxon>
        <taxon>Cirripedia</taxon>
        <taxon>Thoracica</taxon>
        <taxon>Thoracicalcarea</taxon>
        <taxon>Balanomorpha</taxon>
        <taxon>Balanoidea</taxon>
        <taxon>Balanidae</taxon>
        <taxon>Amphibalaninae</taxon>
        <taxon>Amphibalanus</taxon>
    </lineage>
</organism>
<feature type="region of interest" description="Disordered" evidence="1">
    <location>
        <begin position="503"/>
        <end position="565"/>
    </location>
</feature>
<evidence type="ECO:0000313" key="4">
    <source>
        <dbReference type="Proteomes" id="UP000440578"/>
    </source>
</evidence>
<dbReference type="InterPro" id="IPR050540">
    <property type="entry name" value="F-actin_Monoox_Mical"/>
</dbReference>
<feature type="compositionally biased region" description="Basic and acidic residues" evidence="1">
    <location>
        <begin position="453"/>
        <end position="464"/>
    </location>
</feature>
<protein>
    <submittedName>
        <fullName evidence="3">[F-actin]-monooxygenase MICAL3</fullName>
    </submittedName>
</protein>
<feature type="region of interest" description="Disordered" evidence="1">
    <location>
        <begin position="275"/>
        <end position="360"/>
    </location>
</feature>
<dbReference type="InterPro" id="IPR022735">
    <property type="entry name" value="bMERB_dom"/>
</dbReference>
<reference evidence="3 4" key="1">
    <citation type="submission" date="2019-07" db="EMBL/GenBank/DDBJ databases">
        <title>Draft genome assembly of a fouling barnacle, Amphibalanus amphitrite (Darwin, 1854): The first reference genome for Thecostraca.</title>
        <authorList>
            <person name="Kim W."/>
        </authorList>
    </citation>
    <scope>NUCLEOTIDE SEQUENCE [LARGE SCALE GENOMIC DNA]</scope>
    <source>
        <strain evidence="3">SNU_AA5</strain>
        <tissue evidence="3">Soma without cirri and trophi</tissue>
    </source>
</reference>
<feature type="compositionally biased region" description="Low complexity" evidence="1">
    <location>
        <begin position="217"/>
        <end position="233"/>
    </location>
</feature>
<feature type="compositionally biased region" description="Low complexity" evidence="1">
    <location>
        <begin position="772"/>
        <end position="782"/>
    </location>
</feature>
<dbReference type="EMBL" id="VIIS01001961">
    <property type="protein sequence ID" value="KAF0290354.1"/>
    <property type="molecule type" value="Genomic_DNA"/>
</dbReference>
<keyword evidence="3" id="KW-0560">Oxidoreductase</keyword>
<feature type="domain" description="BMERB" evidence="2">
    <location>
        <begin position="863"/>
        <end position="1014"/>
    </location>
</feature>
<dbReference type="SMART" id="SM01203">
    <property type="entry name" value="DUF3585"/>
    <property type="match status" value="1"/>
</dbReference>
<feature type="compositionally biased region" description="Low complexity" evidence="1">
    <location>
        <begin position="591"/>
        <end position="609"/>
    </location>
</feature>
<dbReference type="OrthoDB" id="25654at2759"/>
<feature type="compositionally biased region" description="Low complexity" evidence="1">
    <location>
        <begin position="23"/>
        <end position="38"/>
    </location>
</feature>
<feature type="compositionally biased region" description="Low complexity" evidence="1">
    <location>
        <begin position="674"/>
        <end position="699"/>
    </location>
</feature>
<dbReference type="PROSITE" id="PS51848">
    <property type="entry name" value="BMERB"/>
    <property type="match status" value="1"/>
</dbReference>
<feature type="compositionally biased region" description="Acidic residues" evidence="1">
    <location>
        <begin position="39"/>
        <end position="55"/>
    </location>
</feature>
<feature type="compositionally biased region" description="Low complexity" evidence="1">
    <location>
        <begin position="536"/>
        <end position="554"/>
    </location>
</feature>
<feature type="compositionally biased region" description="Low complexity" evidence="1">
    <location>
        <begin position="828"/>
        <end position="845"/>
    </location>
</feature>
<dbReference type="Pfam" id="PF12130">
    <property type="entry name" value="bMERB_dom"/>
    <property type="match status" value="1"/>
</dbReference>
<dbReference type="AlphaFoldDB" id="A0A6A4VFL2"/>
<feature type="compositionally biased region" description="Polar residues" evidence="1">
    <location>
        <begin position="315"/>
        <end position="326"/>
    </location>
</feature>
<comment type="caution">
    <text evidence="3">The sequence shown here is derived from an EMBL/GenBank/DDBJ whole genome shotgun (WGS) entry which is preliminary data.</text>
</comment>
<feature type="region of interest" description="Disordered" evidence="1">
    <location>
        <begin position="577"/>
        <end position="868"/>
    </location>
</feature>
<accession>A0A6A4VFL2</accession>
<evidence type="ECO:0000259" key="2">
    <source>
        <dbReference type="PROSITE" id="PS51848"/>
    </source>
</evidence>
<evidence type="ECO:0000313" key="3">
    <source>
        <dbReference type="EMBL" id="KAF0290354.1"/>
    </source>
</evidence>
<keyword evidence="3" id="KW-0503">Monooxygenase</keyword>
<feature type="compositionally biased region" description="Polar residues" evidence="1">
    <location>
        <begin position="275"/>
        <end position="284"/>
    </location>
</feature>
<proteinExistence type="predicted"/>
<name>A0A6A4VFL2_AMPAM</name>
<feature type="compositionally biased region" description="Low complexity" evidence="1">
    <location>
        <begin position="389"/>
        <end position="399"/>
    </location>
</feature>
<dbReference type="GO" id="GO:0004497">
    <property type="term" value="F:monooxygenase activity"/>
    <property type="evidence" value="ECO:0007669"/>
    <property type="project" value="UniProtKB-KW"/>
</dbReference>
<feature type="compositionally biased region" description="Basic and acidic residues" evidence="1">
    <location>
        <begin position="700"/>
        <end position="710"/>
    </location>
</feature>
<sequence>MLWSLHIYPRLSSDAFRLFLRQTSSDSDSSSSEETTSSSEDEDATEVATDSEFDDAPAAAPRPLPTIVIENSAAAGLKKSATTAEAKRSTAEEEEEEDSVAKIIREARKSAPSHRPYLIQRTESSEAIAWKNSLELKRKYLTEQTAAIRPGQVAIHHRPRQSRQDVHESDLGDAEAAGRTAGGGAGGAGRRLAFDRHWIRDCRVCRVDWLPAASSSEQAGAAAAPPLEAAPSQDSAGQEQMELEESLTDISVVDSQSGEARAAVLAAFAETMHSSLSEGTDLQTSPPPTPTVKEQPARAATATAERVETAPPTGVDSSEQLETASVVSAVVKDPEQAPAGAESADLPVPAAEPTSLDVSPADFDALLGGLDVTRLEEKFEGVCGEQGTSPAASPAPAESKGAVEGDLKNPTAPVERRAGVSGRAAPPSRSRRHLSRHFPPATADSVESPGESAARDATELDLSDWAHESEVASVADVPHEFRVDERFVTVRRGAGEKANLATLSDFEDDVSELPEDPVKSAAARETGGGNERSPVAAARTPAKSPATPRAARSAAPPPARADIKVSPIVEQASARLLLQRSPTDSAIMLSQRPGAAARPGAPAPRAQQGSLVRDLVLSRVKSPERQLRKRLSSPAPRATRPPLCPCSLPSTPPARPGALRGALSRSTPSVLERAGAGSAAGTPAGAASPDCSSSPSVSRSPERGGPEGRSDPASCGHDLGKREHPRRRSIIRAISDIFKSGEKKSGAASPPPGSPPERRRSSASPTRPPQPQQQQQQQQPAPFVKANSVRDKLGLKFRRGKERRSDGGPESPRTSGEPPFAGPAAAHSPDASLSESLSQSQYSDAATPGGSLTRRAKTSRAARHAEMRRLQRAQELQRQLDEVEVRQRDLEQRGIAVERAIRGEGGQASAGVDETTLMHEWFELVHERSLMVRRDQLLQLQLQELQLEDRHDRLQLELRERMATSDAQKSAEDVERERQVVSSLLEISEQRRSLRAAMDSEQERYERGVTRRHSRLVVRARGGRWWRPHPPPPPALTVRGVAVRVVVALALVVLLHWLGLASECESTEGRRAAAASLVSPPGEPAESTV</sequence>
<dbReference type="PANTHER" id="PTHR23167">
    <property type="entry name" value="CALPONIN HOMOLOGY DOMAIN-CONTAINING PROTEIN DDB_G0272472-RELATED"/>
    <property type="match status" value="1"/>
</dbReference>
<feature type="compositionally biased region" description="Acidic residues" evidence="1">
    <location>
        <begin position="505"/>
        <end position="515"/>
    </location>
</feature>
<gene>
    <name evidence="3" type="primary">MICAL3_0</name>
    <name evidence="3" type="ORF">FJT64_011442</name>
</gene>
<feature type="region of interest" description="Disordered" evidence="1">
    <location>
        <begin position="217"/>
        <end position="244"/>
    </location>
</feature>
<feature type="region of interest" description="Disordered" evidence="1">
    <location>
        <begin position="154"/>
        <end position="188"/>
    </location>
</feature>
<feature type="region of interest" description="Disordered" evidence="1">
    <location>
        <begin position="22"/>
        <end position="100"/>
    </location>
</feature>
<dbReference type="Proteomes" id="UP000440578">
    <property type="component" value="Unassembled WGS sequence"/>
</dbReference>